<name>A0ABU3P614_9BURK</name>
<evidence type="ECO:0000313" key="2">
    <source>
        <dbReference type="Proteomes" id="UP001246372"/>
    </source>
</evidence>
<dbReference type="Proteomes" id="UP001246372">
    <property type="component" value="Unassembled WGS sequence"/>
</dbReference>
<evidence type="ECO:0000313" key="1">
    <source>
        <dbReference type="EMBL" id="MDT8998011.1"/>
    </source>
</evidence>
<sequence length="72" mass="7400">MKRTLLALTNLSREPQNWINLIGISSVLALMLGAFEPAESGVHQAGAGAVVQQVLVASVSSGEGPSELSAAR</sequence>
<reference evidence="1" key="1">
    <citation type="submission" date="2023-09" db="EMBL/GenBank/DDBJ databases">
        <title>Paucibacter sp. APW11 Genome sequencing and assembly.</title>
        <authorList>
            <person name="Kim I."/>
        </authorList>
    </citation>
    <scope>NUCLEOTIDE SEQUENCE</scope>
    <source>
        <strain evidence="1">APW11</strain>
    </source>
</reference>
<protein>
    <submittedName>
        <fullName evidence="1">Uncharacterized protein</fullName>
    </submittedName>
</protein>
<proteinExistence type="predicted"/>
<comment type="caution">
    <text evidence="1">The sequence shown here is derived from an EMBL/GenBank/DDBJ whole genome shotgun (WGS) entry which is preliminary data.</text>
</comment>
<organism evidence="1 2">
    <name type="scientific">Roseateles aquae</name>
    <dbReference type="NCBI Taxonomy" id="3077235"/>
    <lineage>
        <taxon>Bacteria</taxon>
        <taxon>Pseudomonadati</taxon>
        <taxon>Pseudomonadota</taxon>
        <taxon>Betaproteobacteria</taxon>
        <taxon>Burkholderiales</taxon>
        <taxon>Sphaerotilaceae</taxon>
        <taxon>Roseateles</taxon>
    </lineage>
</organism>
<keyword evidence="2" id="KW-1185">Reference proteome</keyword>
<accession>A0ABU3P614</accession>
<dbReference type="RefSeq" id="WP_315648282.1">
    <property type="nucleotide sequence ID" value="NZ_JAVXZY010000001.1"/>
</dbReference>
<gene>
    <name evidence="1" type="ORF">RQP53_01845</name>
</gene>
<dbReference type="EMBL" id="JAVXZY010000001">
    <property type="protein sequence ID" value="MDT8998011.1"/>
    <property type="molecule type" value="Genomic_DNA"/>
</dbReference>